<dbReference type="InterPro" id="IPR011650">
    <property type="entry name" value="Peptidase_M20_dimer"/>
</dbReference>
<feature type="domain" description="Peptidase M20 dimerisation" evidence="1">
    <location>
        <begin position="188"/>
        <end position="282"/>
    </location>
</feature>
<name>A0ABU3RX62_9MICO</name>
<dbReference type="Pfam" id="PF01546">
    <property type="entry name" value="Peptidase_M20"/>
    <property type="match status" value="1"/>
</dbReference>
<comment type="caution">
    <text evidence="2">The sequence shown here is derived from an EMBL/GenBank/DDBJ whole genome shotgun (WGS) entry which is preliminary data.</text>
</comment>
<dbReference type="InterPro" id="IPR017439">
    <property type="entry name" value="Amidohydrolase"/>
</dbReference>
<accession>A0ABU3RX62</accession>
<dbReference type="RefSeq" id="WP_230705214.1">
    <property type="nucleotide sequence ID" value="NZ_JAWDIU010000004.1"/>
</dbReference>
<dbReference type="PANTHER" id="PTHR11014">
    <property type="entry name" value="PEPTIDASE M20 FAMILY MEMBER"/>
    <property type="match status" value="1"/>
</dbReference>
<dbReference type="Pfam" id="PF07687">
    <property type="entry name" value="M20_dimer"/>
    <property type="match status" value="1"/>
</dbReference>
<evidence type="ECO:0000313" key="3">
    <source>
        <dbReference type="Proteomes" id="UP001256673"/>
    </source>
</evidence>
<protein>
    <submittedName>
        <fullName evidence="2">M20 family metallopeptidase</fullName>
    </submittedName>
</protein>
<dbReference type="Gene3D" id="3.30.70.360">
    <property type="match status" value="1"/>
</dbReference>
<evidence type="ECO:0000313" key="2">
    <source>
        <dbReference type="EMBL" id="MDU0327459.1"/>
    </source>
</evidence>
<dbReference type="InterPro" id="IPR002933">
    <property type="entry name" value="Peptidase_M20"/>
</dbReference>
<organism evidence="2 3">
    <name type="scientific">Microbacterium algihabitans</name>
    <dbReference type="NCBI Taxonomy" id="3075992"/>
    <lineage>
        <taxon>Bacteria</taxon>
        <taxon>Bacillati</taxon>
        <taxon>Actinomycetota</taxon>
        <taxon>Actinomycetes</taxon>
        <taxon>Micrococcales</taxon>
        <taxon>Microbacteriaceae</taxon>
        <taxon>Microbacterium</taxon>
    </lineage>
</organism>
<dbReference type="NCBIfam" id="TIGR01891">
    <property type="entry name" value="amidohydrolases"/>
    <property type="match status" value="1"/>
</dbReference>
<dbReference type="PIRSF" id="PIRSF005962">
    <property type="entry name" value="Pept_M20D_amidohydro"/>
    <property type="match status" value="1"/>
</dbReference>
<keyword evidence="3" id="KW-1185">Reference proteome</keyword>
<reference evidence="2 3" key="1">
    <citation type="submission" date="2023-09" db="EMBL/GenBank/DDBJ databases">
        <title>Microbacterium fusihabitans sp. nov., Microbacterium phycihabitans sp. nov., and Microbacterium cervinum sp. nov., isolated from dried seaweeds of beach.</title>
        <authorList>
            <person name="Lee S.D."/>
        </authorList>
    </citation>
    <scope>NUCLEOTIDE SEQUENCE [LARGE SCALE GENOMIC DNA]</scope>
    <source>
        <strain evidence="2 3">KSW2-21</strain>
    </source>
</reference>
<dbReference type="InterPro" id="IPR036264">
    <property type="entry name" value="Bact_exopeptidase_dim_dom"/>
</dbReference>
<dbReference type="EMBL" id="JAWDIU010000004">
    <property type="protein sequence ID" value="MDU0327459.1"/>
    <property type="molecule type" value="Genomic_DNA"/>
</dbReference>
<dbReference type="CDD" id="cd03886">
    <property type="entry name" value="M20_Acy1"/>
    <property type="match status" value="1"/>
</dbReference>
<evidence type="ECO:0000259" key="1">
    <source>
        <dbReference type="Pfam" id="PF07687"/>
    </source>
</evidence>
<dbReference type="PANTHER" id="PTHR11014:SF63">
    <property type="entry name" value="METALLOPEPTIDASE, PUTATIVE (AFU_ORTHOLOGUE AFUA_6G09600)-RELATED"/>
    <property type="match status" value="1"/>
</dbReference>
<dbReference type="SUPFAM" id="SSF55031">
    <property type="entry name" value="Bacterial exopeptidase dimerisation domain"/>
    <property type="match status" value="1"/>
</dbReference>
<dbReference type="Proteomes" id="UP001256673">
    <property type="component" value="Unassembled WGS sequence"/>
</dbReference>
<dbReference type="SUPFAM" id="SSF53187">
    <property type="entry name" value="Zn-dependent exopeptidases"/>
    <property type="match status" value="1"/>
</dbReference>
<sequence>MTAFAAAAAGLVPELIAVRRELHALAETGLQLPRTQAVLLRELQGYGLEVSTGDGLSSVTAVLRGGRPGPVVLLRADMDALPITEATGLDFAATDAAMHACGHDLHMAGLLGAVRLLAARRDELAGTVVFMFQPGEEGFAGARLMLEEGLLDAAGAAPVAAYALHVDTMTDAGTFVTRPGPMMASVSAATVTVRGTGGHAAMPHQGVDPVPVAAELVLAVQTFGARRLPATDPAVLSVTGIRSDSAAGNVLSETVTLVLNVRTFSATTRDRVRDELPALLSGIAGAHECTLDVDWVDSYPVTVNDPRETDLVLATLRAAHGDERVSVLAAPSPASEDFAYVLERVPGVLVFLGVAPAGRRAPLHSDRAVFDDGQLGLHAATLADLAWSRLHGRGA</sequence>
<dbReference type="Gene3D" id="3.40.630.10">
    <property type="entry name" value="Zn peptidases"/>
    <property type="match status" value="1"/>
</dbReference>
<gene>
    <name evidence="2" type="ORF">RWH43_11895</name>
</gene>
<proteinExistence type="predicted"/>